<feature type="compositionally biased region" description="Polar residues" evidence="1">
    <location>
        <begin position="1"/>
        <end position="19"/>
    </location>
</feature>
<keyword evidence="3" id="KW-1185">Reference proteome</keyword>
<organism evidence="2 3">
    <name type="scientific">Marasmiellus scandens</name>
    <dbReference type="NCBI Taxonomy" id="2682957"/>
    <lineage>
        <taxon>Eukaryota</taxon>
        <taxon>Fungi</taxon>
        <taxon>Dikarya</taxon>
        <taxon>Basidiomycota</taxon>
        <taxon>Agaricomycotina</taxon>
        <taxon>Agaricomycetes</taxon>
        <taxon>Agaricomycetidae</taxon>
        <taxon>Agaricales</taxon>
        <taxon>Marasmiineae</taxon>
        <taxon>Omphalotaceae</taxon>
        <taxon>Marasmiellus</taxon>
    </lineage>
</organism>
<evidence type="ECO:0000313" key="2">
    <source>
        <dbReference type="EMBL" id="KAK7436708.1"/>
    </source>
</evidence>
<evidence type="ECO:0000313" key="3">
    <source>
        <dbReference type="Proteomes" id="UP001498398"/>
    </source>
</evidence>
<feature type="compositionally biased region" description="Basic and acidic residues" evidence="1">
    <location>
        <begin position="122"/>
        <end position="134"/>
    </location>
</feature>
<feature type="compositionally biased region" description="Basic and acidic residues" evidence="1">
    <location>
        <begin position="142"/>
        <end position="156"/>
    </location>
</feature>
<feature type="compositionally biased region" description="Polar residues" evidence="1">
    <location>
        <begin position="31"/>
        <end position="44"/>
    </location>
</feature>
<name>A0ABR1IR02_9AGAR</name>
<gene>
    <name evidence="2" type="ORF">VKT23_018962</name>
</gene>
<accession>A0ABR1IR02</accession>
<feature type="compositionally biased region" description="Basic and acidic residues" evidence="1">
    <location>
        <begin position="52"/>
        <end position="63"/>
    </location>
</feature>
<dbReference type="EMBL" id="JBANRG010000091">
    <property type="protein sequence ID" value="KAK7436708.1"/>
    <property type="molecule type" value="Genomic_DNA"/>
</dbReference>
<evidence type="ECO:0008006" key="4">
    <source>
        <dbReference type="Google" id="ProtNLM"/>
    </source>
</evidence>
<feature type="compositionally biased region" description="Basic and acidic residues" evidence="1">
    <location>
        <begin position="20"/>
        <end position="29"/>
    </location>
</feature>
<sequence length="220" mass="23697">MSSTQVHPSAIGSATQPETTKPDTTRVESDYSINGFTKTSGSGVDTNTDTAETTKPDTTRVESDYSINGFTKTSGSGVDTNTDTGNDAGADSGEPYPEQRHAGKVGYGPNYNQGAGLGEKLTGFKEELKGKVSHDPTLVQQGKERRTGELKHKQEQEELEASDPFANPEEKKEEQGDVSQTKKDIRGQVDQAATSAPEGTKEAEAQRNSERQMKHIDESN</sequence>
<protein>
    <recommendedName>
        <fullName evidence="4">Dehydrin</fullName>
    </recommendedName>
</protein>
<feature type="region of interest" description="Disordered" evidence="1">
    <location>
        <begin position="1"/>
        <end position="220"/>
    </location>
</feature>
<feature type="compositionally biased region" description="Polar residues" evidence="1">
    <location>
        <begin position="65"/>
        <end position="85"/>
    </location>
</feature>
<dbReference type="Proteomes" id="UP001498398">
    <property type="component" value="Unassembled WGS sequence"/>
</dbReference>
<proteinExistence type="predicted"/>
<feature type="compositionally biased region" description="Basic and acidic residues" evidence="1">
    <location>
        <begin position="168"/>
        <end position="187"/>
    </location>
</feature>
<comment type="caution">
    <text evidence="2">The sequence shown here is derived from an EMBL/GenBank/DDBJ whole genome shotgun (WGS) entry which is preliminary data.</text>
</comment>
<reference evidence="2 3" key="1">
    <citation type="submission" date="2024-01" db="EMBL/GenBank/DDBJ databases">
        <title>A draft genome for the cacao thread blight pathogen Marasmiellus scandens.</title>
        <authorList>
            <person name="Baruah I.K."/>
            <person name="Leung J."/>
            <person name="Bukari Y."/>
            <person name="Amoako-Attah I."/>
            <person name="Meinhardt L.W."/>
            <person name="Bailey B.A."/>
            <person name="Cohen S.P."/>
        </authorList>
    </citation>
    <scope>NUCLEOTIDE SEQUENCE [LARGE SCALE GENOMIC DNA]</scope>
    <source>
        <strain evidence="2 3">GH-19</strain>
    </source>
</reference>
<evidence type="ECO:0000256" key="1">
    <source>
        <dbReference type="SAM" id="MobiDB-lite"/>
    </source>
</evidence>
<feature type="compositionally biased region" description="Basic and acidic residues" evidence="1">
    <location>
        <begin position="199"/>
        <end position="220"/>
    </location>
</feature>